<feature type="transmembrane region" description="Helical" evidence="18">
    <location>
        <begin position="210"/>
        <end position="229"/>
    </location>
</feature>
<evidence type="ECO:0000256" key="13">
    <source>
        <dbReference type="ARBA" id="ARBA00022989"/>
    </source>
</evidence>
<dbReference type="GO" id="GO:0008974">
    <property type="term" value="F:phosphoribulokinase activity"/>
    <property type="evidence" value="ECO:0007669"/>
    <property type="project" value="UniProtKB-EC"/>
</dbReference>
<dbReference type="Pfam" id="PF09594">
    <property type="entry name" value="GT87"/>
    <property type="match status" value="1"/>
</dbReference>
<dbReference type="AlphaFoldDB" id="A0A4R6TNT2"/>
<feature type="transmembrane region" description="Helical" evidence="18">
    <location>
        <begin position="284"/>
        <end position="300"/>
    </location>
</feature>
<name>A0A4R6TNT2_9FLAO</name>
<comment type="catalytic activity">
    <reaction evidence="16 17">
        <text>D-ribulose 5-phosphate + ATP = D-ribulose 1,5-bisphosphate + ADP + H(+)</text>
        <dbReference type="Rhea" id="RHEA:19365"/>
        <dbReference type="ChEBI" id="CHEBI:15378"/>
        <dbReference type="ChEBI" id="CHEBI:30616"/>
        <dbReference type="ChEBI" id="CHEBI:57870"/>
        <dbReference type="ChEBI" id="CHEBI:58121"/>
        <dbReference type="ChEBI" id="CHEBI:456216"/>
        <dbReference type="EC" id="2.7.1.19"/>
    </reaction>
</comment>
<feature type="transmembrane region" description="Helical" evidence="18">
    <location>
        <begin position="27"/>
        <end position="48"/>
    </location>
</feature>
<evidence type="ECO:0000256" key="12">
    <source>
        <dbReference type="ARBA" id="ARBA00022840"/>
    </source>
</evidence>
<keyword evidence="8" id="KW-0808">Transferase</keyword>
<keyword evidence="9 18" id="KW-0812">Transmembrane</keyword>
<feature type="transmembrane region" description="Helical" evidence="18">
    <location>
        <begin position="131"/>
        <end position="164"/>
    </location>
</feature>
<reference evidence="20 21" key="1">
    <citation type="submission" date="2019-03" db="EMBL/GenBank/DDBJ databases">
        <title>Genomic Encyclopedia of Archaeal and Bacterial Type Strains, Phase II (KMG-II): from individual species to whole genera.</title>
        <authorList>
            <person name="Goeker M."/>
        </authorList>
    </citation>
    <scope>NUCLEOTIDE SEQUENCE [LARGE SCALE GENOMIC DNA]</scope>
    <source>
        <strain evidence="20 21">DSM 18435</strain>
    </source>
</reference>
<gene>
    <name evidence="20" type="ORF">CLV82_0603</name>
</gene>
<dbReference type="PANTHER" id="PTHR10285">
    <property type="entry name" value="URIDINE KINASE"/>
    <property type="match status" value="1"/>
</dbReference>
<dbReference type="Gene3D" id="3.40.50.300">
    <property type="entry name" value="P-loop containing nucleotide triphosphate hydrolases"/>
    <property type="match status" value="1"/>
</dbReference>
<evidence type="ECO:0000256" key="3">
    <source>
        <dbReference type="ARBA" id="ARBA00009719"/>
    </source>
</evidence>
<evidence type="ECO:0000256" key="14">
    <source>
        <dbReference type="ARBA" id="ARBA00023136"/>
    </source>
</evidence>
<evidence type="ECO:0000256" key="1">
    <source>
        <dbReference type="ARBA" id="ARBA00004651"/>
    </source>
</evidence>
<dbReference type="InterPro" id="IPR006083">
    <property type="entry name" value="PRK/URK"/>
</dbReference>
<evidence type="ECO:0000313" key="21">
    <source>
        <dbReference type="Proteomes" id="UP000295468"/>
    </source>
</evidence>
<dbReference type="Pfam" id="PF00485">
    <property type="entry name" value="PRK"/>
    <property type="match status" value="1"/>
</dbReference>
<dbReference type="EC" id="2.7.1.19" evidence="4 17"/>
<evidence type="ECO:0000259" key="19">
    <source>
        <dbReference type="Pfam" id="PF00485"/>
    </source>
</evidence>
<keyword evidence="13 18" id="KW-1133">Transmembrane helix</keyword>
<proteinExistence type="inferred from homology"/>
<organism evidence="20 21">
    <name type="scientific">Zeaxanthinibacter enoshimensis</name>
    <dbReference type="NCBI Taxonomy" id="392009"/>
    <lineage>
        <taxon>Bacteria</taxon>
        <taxon>Pseudomonadati</taxon>
        <taxon>Bacteroidota</taxon>
        <taxon>Flavobacteriia</taxon>
        <taxon>Flavobacteriales</taxon>
        <taxon>Flavobacteriaceae</taxon>
        <taxon>Zeaxanthinibacter</taxon>
    </lineage>
</organism>
<evidence type="ECO:0000256" key="17">
    <source>
        <dbReference type="RuleBase" id="RU004082"/>
    </source>
</evidence>
<feature type="domain" description="Phosphoribulokinase/uridine kinase" evidence="19">
    <location>
        <begin position="414"/>
        <end position="588"/>
    </location>
</feature>
<dbReference type="OrthoDB" id="9777642at2"/>
<evidence type="ECO:0000256" key="8">
    <source>
        <dbReference type="ARBA" id="ARBA00022679"/>
    </source>
</evidence>
<dbReference type="PROSITE" id="PS00567">
    <property type="entry name" value="PHOSPHORIBULOKINASE"/>
    <property type="match status" value="1"/>
</dbReference>
<evidence type="ECO:0000256" key="9">
    <source>
        <dbReference type="ARBA" id="ARBA00022692"/>
    </source>
</evidence>
<feature type="transmembrane region" description="Helical" evidence="18">
    <location>
        <begin position="375"/>
        <end position="396"/>
    </location>
</feature>
<evidence type="ECO:0000256" key="10">
    <source>
        <dbReference type="ARBA" id="ARBA00022741"/>
    </source>
</evidence>
<evidence type="ECO:0000256" key="18">
    <source>
        <dbReference type="SAM" id="Phobius"/>
    </source>
</evidence>
<keyword evidence="11 20" id="KW-0418">Kinase</keyword>
<evidence type="ECO:0000256" key="4">
    <source>
        <dbReference type="ARBA" id="ARBA00012042"/>
    </source>
</evidence>
<comment type="similarity">
    <text evidence="3 17">Belongs to the phosphoribulokinase family.</text>
</comment>
<protein>
    <recommendedName>
        <fullName evidence="4 17">Phosphoribulokinase</fullName>
        <ecNumber evidence="4 17">2.7.1.19</ecNumber>
    </recommendedName>
</protein>
<dbReference type="GO" id="GO:0019253">
    <property type="term" value="P:reductive pentose-phosphate cycle"/>
    <property type="evidence" value="ECO:0007669"/>
    <property type="project" value="UniProtKB-KW"/>
</dbReference>
<comment type="caution">
    <text evidence="20">The sequence shown here is derived from an EMBL/GenBank/DDBJ whole genome shotgun (WGS) entry which is preliminary data.</text>
</comment>
<evidence type="ECO:0000256" key="6">
    <source>
        <dbReference type="ARBA" id="ARBA00022531"/>
    </source>
</evidence>
<dbReference type="PRINTS" id="PR00478">
    <property type="entry name" value="PHRIBLKINASE"/>
</dbReference>
<dbReference type="GO" id="GO:0016758">
    <property type="term" value="F:hexosyltransferase activity"/>
    <property type="evidence" value="ECO:0007669"/>
    <property type="project" value="InterPro"/>
</dbReference>
<dbReference type="InterPro" id="IPR018584">
    <property type="entry name" value="GT87"/>
</dbReference>
<comment type="subcellular location">
    <subcellularLocation>
        <location evidence="1">Cell membrane</location>
        <topology evidence="1">Multi-pass membrane protein</topology>
    </subcellularLocation>
</comment>
<evidence type="ECO:0000256" key="11">
    <source>
        <dbReference type="ARBA" id="ARBA00022777"/>
    </source>
</evidence>
<keyword evidence="21" id="KW-1185">Reference proteome</keyword>
<dbReference type="GO" id="GO:0005886">
    <property type="term" value="C:plasma membrane"/>
    <property type="evidence" value="ECO:0007669"/>
    <property type="project" value="UniProtKB-SubCell"/>
</dbReference>
<comment type="similarity">
    <text evidence="15">Belongs to the glycosyltransferase 87 family.</text>
</comment>
<keyword evidence="5" id="KW-1003">Cell membrane</keyword>
<evidence type="ECO:0000256" key="2">
    <source>
        <dbReference type="ARBA" id="ARBA00005215"/>
    </source>
</evidence>
<feature type="transmembrane region" description="Helical" evidence="18">
    <location>
        <begin position="176"/>
        <end position="198"/>
    </location>
</feature>
<keyword evidence="7" id="KW-0113">Calvin cycle</keyword>
<keyword evidence="6" id="KW-0602">Photosynthesis</keyword>
<feature type="transmembrane region" description="Helical" evidence="18">
    <location>
        <begin position="258"/>
        <end position="277"/>
    </location>
</feature>
<sequence>MAMNKFLGGYLRDKQGIFKLAVLRHRLFWGGLLLKIILSLFFAGRLLADSFIPFVEYFIASGFKDPYEHFWQLGVVDAFPYPPLMLYILSSLGGFLAHLSPFFIRIPLLLADTLILVLLSRLLRGKDYKILVYYWLSPVLIYISYIHGQLDVIPIAFLIASLYLLVKNRSLEAAVVLGLGIAAKTNLILAIPFFLLYLWKNNNQNKIGRIASHLGLVALVFLIVSSFYLGSKSFLQMVFSNQEQSKVWAAGLPTINNLNFYLIPAVYLLLIAAATRFKKISKDLFIMFVGFSFASLLIFIPPQPGWYFWILPFLIYFNLKERKLTFIPVIALQAAFLIYFAWIPNSDYTYVFLYTERGGTLYELWNSLGWVPAEFMVSLAFTLLQTCLILNVYWLFKAGVRKNLNRKLKNKPFLIGFGGDSGVGKSTLTHLMIQMFGEANVTIIRGDDMHRWERGHDKWNELTHLSPKANHLHEDIRHLKLLRTGKTIQRRIYDHTTGRFTQPLKIYPSRVVIFEGLHPFYIAAKRNLFDLKVFVEPKEDLRLYWKIQRDTAKRGYTKEKVLEQLRIREEDSAKFIRSQAPFSDVKICFYPLQSLPDDNISEQVELGLRIELETNLDINRLVDGVNALKTLRVTHEYEIDCQILDVQGTVSSDEIENLTYVILDESDDLLNDARFDDDLNGFLQLFFIFCILNKASNIQ</sequence>
<dbReference type="EMBL" id="SNYI01000001">
    <property type="protein sequence ID" value="TDQ32770.1"/>
    <property type="molecule type" value="Genomic_DNA"/>
</dbReference>
<evidence type="ECO:0000256" key="5">
    <source>
        <dbReference type="ARBA" id="ARBA00022475"/>
    </source>
</evidence>
<evidence type="ECO:0000256" key="16">
    <source>
        <dbReference type="ARBA" id="ARBA00047663"/>
    </source>
</evidence>
<keyword evidence="14 18" id="KW-0472">Membrane</keyword>
<dbReference type="GO" id="GO:0005524">
    <property type="term" value="F:ATP binding"/>
    <property type="evidence" value="ECO:0007669"/>
    <property type="project" value="UniProtKB-KW"/>
</dbReference>
<evidence type="ECO:0000256" key="15">
    <source>
        <dbReference type="ARBA" id="ARBA00024033"/>
    </source>
</evidence>
<evidence type="ECO:0000256" key="7">
    <source>
        <dbReference type="ARBA" id="ARBA00022567"/>
    </source>
</evidence>
<evidence type="ECO:0000313" key="20">
    <source>
        <dbReference type="EMBL" id="TDQ32770.1"/>
    </source>
</evidence>
<feature type="transmembrane region" description="Helical" evidence="18">
    <location>
        <begin position="306"/>
        <end position="321"/>
    </location>
</feature>
<accession>A0A4R6TNT2</accession>
<dbReference type="InterPro" id="IPR006082">
    <property type="entry name" value="PRK"/>
</dbReference>
<dbReference type="Proteomes" id="UP000295468">
    <property type="component" value="Unassembled WGS sequence"/>
</dbReference>
<dbReference type="SUPFAM" id="SSF52540">
    <property type="entry name" value="P-loop containing nucleoside triphosphate hydrolases"/>
    <property type="match status" value="1"/>
</dbReference>
<keyword evidence="12" id="KW-0067">ATP-binding</keyword>
<feature type="transmembrane region" description="Helical" evidence="18">
    <location>
        <begin position="326"/>
        <end position="343"/>
    </location>
</feature>
<comment type="pathway">
    <text evidence="2">Carbohydrate biosynthesis; Calvin cycle.</text>
</comment>
<dbReference type="InterPro" id="IPR027417">
    <property type="entry name" value="P-loop_NTPase"/>
</dbReference>
<feature type="transmembrane region" description="Helical" evidence="18">
    <location>
        <begin position="95"/>
        <end position="119"/>
    </location>
</feature>
<keyword evidence="10" id="KW-0547">Nucleotide-binding</keyword>